<evidence type="ECO:0000313" key="3">
    <source>
        <dbReference type="Proteomes" id="UP000515591"/>
    </source>
</evidence>
<dbReference type="Pfam" id="PF07876">
    <property type="entry name" value="Dabb"/>
    <property type="match status" value="1"/>
</dbReference>
<feature type="domain" description="Stress-response A/B barrel" evidence="1">
    <location>
        <begin position="99"/>
        <end position="191"/>
    </location>
</feature>
<dbReference type="InterPro" id="IPR011008">
    <property type="entry name" value="Dimeric_a/b-barrel"/>
</dbReference>
<protein>
    <recommendedName>
        <fullName evidence="1">Stress-response A/B barrel domain-containing protein</fullName>
    </recommendedName>
</protein>
<dbReference type="PROSITE" id="PS51502">
    <property type="entry name" value="S_R_A_B_BARREL"/>
    <property type="match status" value="1"/>
</dbReference>
<proteinExistence type="predicted"/>
<dbReference type="RefSeq" id="WP_182851977.1">
    <property type="nucleotide sequence ID" value="NZ_AP022213.1"/>
</dbReference>
<dbReference type="SMART" id="SM00886">
    <property type="entry name" value="Dabb"/>
    <property type="match status" value="1"/>
</dbReference>
<dbReference type="AlphaFoldDB" id="A0A6S5RS61"/>
<dbReference type="Gene3D" id="3.30.70.100">
    <property type="match status" value="1"/>
</dbReference>
<evidence type="ECO:0000259" key="1">
    <source>
        <dbReference type="PROSITE" id="PS51502"/>
    </source>
</evidence>
<reference evidence="2 3" key="1">
    <citation type="submission" date="2019-12" db="EMBL/GenBank/DDBJ databases">
        <title>complete genome sequences of Pseudomonas otitidis str. WP8-S17-CRE-03 isolated from wastewater treatment plant effluent.</title>
        <authorList>
            <person name="Sekizuka T."/>
            <person name="Itokawa K."/>
            <person name="Yatsu K."/>
            <person name="Inamine Y."/>
            <person name="Kuroda M."/>
        </authorList>
    </citation>
    <scope>NUCLEOTIDE SEQUENCE [LARGE SCALE GENOMIC DNA]</scope>
    <source>
        <strain evidence="2 3">WP8-S17-CRE-03</strain>
    </source>
</reference>
<dbReference type="SUPFAM" id="SSF54909">
    <property type="entry name" value="Dimeric alpha+beta barrel"/>
    <property type="match status" value="1"/>
</dbReference>
<name>A0A6S5RS61_9GAMM</name>
<dbReference type="Proteomes" id="UP000515591">
    <property type="component" value="Chromosome"/>
</dbReference>
<accession>A0A6S5RS61</accession>
<dbReference type="EMBL" id="AP022213">
    <property type="protein sequence ID" value="BBT15309.1"/>
    <property type="molecule type" value="Genomic_DNA"/>
</dbReference>
<sequence>MSSESLQLNLSDGTDPALFELRLRECLRDMPGLLHLSFGRNLPGSWGAADCTLDLLFAGAAPANLDALLGRLPGIAHFERLPYQRIGGGLREPGLEGGIWRTLLLRVRQQATVAQREALERDLLRMPDYILGIRNWQLARVSTPGRWTHVWQQEFTCADDLLGEYLAHPYHWAWVDRWFDPDCPDWAVDAIAHAYCPQQTSLLGRAALYPDH</sequence>
<dbReference type="InterPro" id="IPR013097">
    <property type="entry name" value="Dabb"/>
</dbReference>
<organism evidence="2 3">
    <name type="scientific">Metapseudomonas otitidis</name>
    <dbReference type="NCBI Taxonomy" id="319939"/>
    <lineage>
        <taxon>Bacteria</taxon>
        <taxon>Pseudomonadati</taxon>
        <taxon>Pseudomonadota</taxon>
        <taxon>Gammaproteobacteria</taxon>
        <taxon>Pseudomonadales</taxon>
        <taxon>Pseudomonadaceae</taxon>
        <taxon>Metapseudomonas</taxon>
    </lineage>
</organism>
<gene>
    <name evidence="2" type="ORF">WP8S17C03_13580</name>
</gene>
<evidence type="ECO:0000313" key="2">
    <source>
        <dbReference type="EMBL" id="BBT15309.1"/>
    </source>
</evidence>